<feature type="compositionally biased region" description="Polar residues" evidence="4">
    <location>
        <begin position="426"/>
        <end position="437"/>
    </location>
</feature>
<dbReference type="Gene3D" id="2.30.30.40">
    <property type="entry name" value="SH3 Domains"/>
    <property type="match status" value="2"/>
</dbReference>
<feature type="region of interest" description="Disordered" evidence="4">
    <location>
        <begin position="155"/>
        <end position="292"/>
    </location>
</feature>
<keyword evidence="1 2" id="KW-0728">SH3 domain</keyword>
<evidence type="ECO:0000256" key="2">
    <source>
        <dbReference type="PROSITE-ProRule" id="PRU00192"/>
    </source>
</evidence>
<organism evidence="6 7">
    <name type="scientific">Petrolisthes manimaculis</name>
    <dbReference type="NCBI Taxonomy" id="1843537"/>
    <lineage>
        <taxon>Eukaryota</taxon>
        <taxon>Metazoa</taxon>
        <taxon>Ecdysozoa</taxon>
        <taxon>Arthropoda</taxon>
        <taxon>Crustacea</taxon>
        <taxon>Multicrustacea</taxon>
        <taxon>Malacostraca</taxon>
        <taxon>Eumalacostraca</taxon>
        <taxon>Eucarida</taxon>
        <taxon>Decapoda</taxon>
        <taxon>Pleocyemata</taxon>
        <taxon>Anomura</taxon>
        <taxon>Galatheoidea</taxon>
        <taxon>Porcellanidae</taxon>
        <taxon>Petrolisthes</taxon>
    </lineage>
</organism>
<feature type="region of interest" description="Disordered" evidence="4">
    <location>
        <begin position="98"/>
        <end position="117"/>
    </location>
</feature>
<evidence type="ECO:0000256" key="4">
    <source>
        <dbReference type="SAM" id="MobiDB-lite"/>
    </source>
</evidence>
<dbReference type="InterPro" id="IPR050384">
    <property type="entry name" value="Endophilin_SH3RF"/>
</dbReference>
<feature type="compositionally biased region" description="Basic and acidic residues" evidence="4">
    <location>
        <begin position="504"/>
        <end position="515"/>
    </location>
</feature>
<feature type="domain" description="SH3" evidence="5">
    <location>
        <begin position="42"/>
        <end position="101"/>
    </location>
</feature>
<evidence type="ECO:0000313" key="6">
    <source>
        <dbReference type="EMBL" id="KAK4322011.1"/>
    </source>
</evidence>
<dbReference type="SUPFAM" id="SSF50044">
    <property type="entry name" value="SH3-domain"/>
    <property type="match status" value="2"/>
</dbReference>
<feature type="domain" description="SH3" evidence="5">
    <location>
        <begin position="292"/>
        <end position="353"/>
    </location>
</feature>
<evidence type="ECO:0000259" key="5">
    <source>
        <dbReference type="PROSITE" id="PS50002"/>
    </source>
</evidence>
<dbReference type="SMART" id="SM00326">
    <property type="entry name" value="SH3"/>
    <property type="match status" value="2"/>
</dbReference>
<dbReference type="Proteomes" id="UP001292094">
    <property type="component" value="Unassembled WGS sequence"/>
</dbReference>
<comment type="caution">
    <text evidence="6">The sequence shown here is derived from an EMBL/GenBank/DDBJ whole genome shotgun (WGS) entry which is preliminary data.</text>
</comment>
<feature type="compositionally biased region" description="Basic and acidic residues" evidence="4">
    <location>
        <begin position="215"/>
        <end position="265"/>
    </location>
</feature>
<dbReference type="PANTHER" id="PTHR14167">
    <property type="entry name" value="SH3 DOMAIN-CONTAINING"/>
    <property type="match status" value="1"/>
</dbReference>
<keyword evidence="7" id="KW-1185">Reference proteome</keyword>
<proteinExistence type="predicted"/>
<feature type="compositionally biased region" description="Pro residues" evidence="4">
    <location>
        <begin position="273"/>
        <end position="291"/>
    </location>
</feature>
<feature type="region of interest" description="Disordered" evidence="4">
    <location>
        <begin position="1"/>
        <end position="42"/>
    </location>
</feature>
<dbReference type="EMBL" id="JAWZYT010000545">
    <property type="protein sequence ID" value="KAK4322011.1"/>
    <property type="molecule type" value="Genomic_DNA"/>
</dbReference>
<protein>
    <recommendedName>
        <fullName evidence="5">SH3 domain-containing protein</fullName>
    </recommendedName>
</protein>
<feature type="region of interest" description="Disordered" evidence="4">
    <location>
        <begin position="358"/>
        <end position="744"/>
    </location>
</feature>
<dbReference type="InterPro" id="IPR001452">
    <property type="entry name" value="SH3_domain"/>
</dbReference>
<feature type="compositionally biased region" description="Polar residues" evidence="4">
    <location>
        <begin position="162"/>
        <end position="183"/>
    </location>
</feature>
<dbReference type="InterPro" id="IPR036028">
    <property type="entry name" value="SH3-like_dom_sf"/>
</dbReference>
<dbReference type="GO" id="GO:0016477">
    <property type="term" value="P:cell migration"/>
    <property type="evidence" value="ECO:0007669"/>
    <property type="project" value="TreeGrafter"/>
</dbReference>
<feature type="compositionally biased region" description="Low complexity" evidence="4">
    <location>
        <begin position="673"/>
        <end position="690"/>
    </location>
</feature>
<reference evidence="6" key="1">
    <citation type="submission" date="2023-11" db="EMBL/GenBank/DDBJ databases">
        <title>Genome assemblies of two species of porcelain crab, Petrolisthes cinctipes and Petrolisthes manimaculis (Anomura: Porcellanidae).</title>
        <authorList>
            <person name="Angst P."/>
        </authorList>
    </citation>
    <scope>NUCLEOTIDE SEQUENCE</scope>
    <source>
        <strain evidence="6">PB745_02</strain>
        <tissue evidence="6">Gill</tissue>
    </source>
</reference>
<dbReference type="PROSITE" id="PS50002">
    <property type="entry name" value="SH3"/>
    <property type="match status" value="2"/>
</dbReference>
<dbReference type="GO" id="GO:0007015">
    <property type="term" value="P:actin filament organization"/>
    <property type="evidence" value="ECO:0007669"/>
    <property type="project" value="TreeGrafter"/>
</dbReference>
<dbReference type="AlphaFoldDB" id="A0AAE1UIX3"/>
<feature type="compositionally biased region" description="Basic and acidic residues" evidence="4">
    <location>
        <begin position="536"/>
        <end position="546"/>
    </location>
</feature>
<feature type="compositionally biased region" description="Basic and acidic residues" evidence="4">
    <location>
        <begin position="388"/>
        <end position="413"/>
    </location>
</feature>
<gene>
    <name evidence="6" type="ORF">Pmani_007228</name>
</gene>
<evidence type="ECO:0000256" key="1">
    <source>
        <dbReference type="ARBA" id="ARBA00022443"/>
    </source>
</evidence>
<dbReference type="Pfam" id="PF14604">
    <property type="entry name" value="SH3_9"/>
    <property type="match status" value="2"/>
</dbReference>
<evidence type="ECO:0000256" key="3">
    <source>
        <dbReference type="SAM" id="Coils"/>
    </source>
</evidence>
<feature type="compositionally biased region" description="Pro residues" evidence="4">
    <location>
        <begin position="588"/>
        <end position="602"/>
    </location>
</feature>
<dbReference type="PANTHER" id="PTHR14167:SF92">
    <property type="entry name" value="CIN85 AND CD2AP RELATED, ISOFORM J"/>
    <property type="match status" value="1"/>
</dbReference>
<sequence length="812" mass="89659">MLGDKTVSIFPRSAPEVLNKEPKNVSGDSKVTPPPPVQRRDMGGRRCRVVFSYSPQHDDELPLCVGQTITILQEVEEGWWKGILDGQIGMFPSNFVEEDTAEASEAPGKNPEPSVESINNINNQLNVNGQNREIKPKPIQGLGYGVKLTDLKKEVRRDTDQAHSPPTATTNGSAKILGSSTASAFHPIHKDTPKENGQVKNFRDLPHKLPPALEPKTDKVTSKTDKTRINAADKERINSLEKDRISGGSNQEDKPKVDGVNKREQPLPAAPTALPPTAPQTQLPPPQLPPKPVREMARVMFPYSAEHEDELELHESDLITILCKDLEDRGWWRGELNGRVGVFPDNFVELVTIEELTKPPRPEKPAAVLAKRSPTSSTDSTPTSTLNKNDKEPPPPLPEKKVPAPPPPEKKPPPPDIIATDDTPTMNIFSKKNSNSHARVVATESDDTSLSLDTEGEKLRHVTHLRPKGPSRRRPPSGVFKENMKNPNTAESDLPPTPEDEVDHDGGNNSREELPRSPSVPVLSHEPYPSAAPRMPEMRGRPEPNPRPETSPTTAPNTVPWLQELGLKQKQKRLSGIHSQDGDTGGAPAPPVSPKPSLNTPPRPDDKPAPKNVRAGPDAAMALDLNSTKSRPTELMQGTVIRPVDAPQPTKTSHPRLPTPDYEHKPFAPQPPSTKTKPQPAPASHHAQAPVEGKRYLPQVTVRQPSPSPQPSSSPDTNKKPSPVPLESKDNNIKLPPTPDMSTQVEEKINALSKDFIQKIKYLEEKMEEQRRDQMRQIKMLMTDLDDERKKRACMEVEMERLKKLVDAYAQV</sequence>
<keyword evidence="3" id="KW-0175">Coiled coil</keyword>
<feature type="coiled-coil region" evidence="3">
    <location>
        <begin position="753"/>
        <end position="805"/>
    </location>
</feature>
<evidence type="ECO:0000313" key="7">
    <source>
        <dbReference type="Proteomes" id="UP001292094"/>
    </source>
</evidence>
<accession>A0AAE1UIX3</accession>
<feature type="compositionally biased region" description="Low complexity" evidence="4">
    <location>
        <begin position="373"/>
        <end position="385"/>
    </location>
</feature>
<name>A0AAE1UIX3_9EUCA</name>
<feature type="compositionally biased region" description="Basic residues" evidence="4">
    <location>
        <begin position="461"/>
        <end position="475"/>
    </location>
</feature>
<dbReference type="CDD" id="cd11874">
    <property type="entry name" value="SH3_CD2AP-like_2"/>
    <property type="match status" value="1"/>
</dbReference>